<dbReference type="GO" id="GO:0003857">
    <property type="term" value="F:(3S)-3-hydroxyacyl-CoA dehydrogenase (NAD+) activity"/>
    <property type="evidence" value="ECO:0007669"/>
    <property type="project" value="TreeGrafter"/>
</dbReference>
<dbReference type="InterPro" id="IPR029069">
    <property type="entry name" value="HotDog_dom_sf"/>
</dbReference>
<dbReference type="SUPFAM" id="SSF54637">
    <property type="entry name" value="Thioesterase/thiol ester dehydrase-isomerase"/>
    <property type="match status" value="2"/>
</dbReference>
<dbReference type="RefSeq" id="WP_099186076.1">
    <property type="nucleotide sequence ID" value="NZ_BEWI01000032.1"/>
</dbReference>
<dbReference type="PANTHER" id="PTHR13078:SF56">
    <property type="entry name" value="PEROXISOMAL MULTIFUNCTIONAL ENZYME TYPE 2"/>
    <property type="match status" value="1"/>
</dbReference>
<organism evidence="3 4">
    <name type="scientific">Sphingobium fuliginis (strain ATCC 27551)</name>
    <dbReference type="NCBI Taxonomy" id="336203"/>
    <lineage>
        <taxon>Bacteria</taxon>
        <taxon>Pseudomonadati</taxon>
        <taxon>Pseudomonadota</taxon>
        <taxon>Alphaproteobacteria</taxon>
        <taxon>Sphingomonadales</taxon>
        <taxon>Sphingomonadaceae</taxon>
        <taxon>Sphingobium</taxon>
    </lineage>
</organism>
<dbReference type="Pfam" id="PF01575">
    <property type="entry name" value="MaoC_dehydratas"/>
    <property type="match status" value="1"/>
</dbReference>
<evidence type="ECO:0000259" key="2">
    <source>
        <dbReference type="Pfam" id="PF22622"/>
    </source>
</evidence>
<dbReference type="CDD" id="cd03448">
    <property type="entry name" value="HDE_HSD"/>
    <property type="match status" value="1"/>
</dbReference>
<feature type="domain" description="Peroxisomal multifunctional enzyme type 2-like N-terminal" evidence="2">
    <location>
        <begin position="21"/>
        <end position="145"/>
    </location>
</feature>
<proteinExistence type="predicted"/>
<gene>
    <name evidence="3" type="ORF">SFOMI_2735</name>
</gene>
<evidence type="ECO:0000313" key="4">
    <source>
        <dbReference type="Proteomes" id="UP000221538"/>
    </source>
</evidence>
<dbReference type="Proteomes" id="UP000221538">
    <property type="component" value="Unassembled WGS sequence"/>
</dbReference>
<reference evidence="3 4" key="1">
    <citation type="journal article" date="2013" name="Biodegradation">
        <title>Occurrence of 4-tert-butylphenol (4-t-BP) biodegradation in an aquatic sample caused by the presence of Spirodela polyrrhiza and isolation of a 4-t-BP-utilizing bacterium.</title>
        <authorList>
            <person name="Ogata Y."/>
            <person name="Toyama T."/>
            <person name="Yu N."/>
            <person name="Wang X."/>
            <person name="Sei K."/>
            <person name="Ike M."/>
        </authorList>
    </citation>
    <scope>NUCLEOTIDE SEQUENCE [LARGE SCALE GENOMIC DNA]</scope>
    <source>
        <strain evidence="3 4">OMI</strain>
    </source>
</reference>
<reference evidence="3 4" key="2">
    <citation type="journal article" date="2013" name="Environ. Sci. Technol.">
        <title>The 4-tert-butylphenol-utilizing bacterium Sphingobium fuliginis OMI can degrade bisphenols via phenolic ring hydroxylation and meta-cleavage pathway.</title>
        <authorList>
            <person name="Ogata Y."/>
            <person name="Goda S."/>
            <person name="Toyama T."/>
            <person name="Sei K."/>
            <person name="Ike M."/>
        </authorList>
    </citation>
    <scope>NUCLEOTIDE SEQUENCE [LARGE SCALE GENOMIC DNA]</scope>
    <source>
        <strain evidence="3 4">OMI</strain>
    </source>
</reference>
<dbReference type="GO" id="GO:0044594">
    <property type="term" value="F:17-beta-hydroxysteroid dehydrogenase (NAD+) activity"/>
    <property type="evidence" value="ECO:0007669"/>
    <property type="project" value="TreeGrafter"/>
</dbReference>
<evidence type="ECO:0000259" key="1">
    <source>
        <dbReference type="Pfam" id="PF01575"/>
    </source>
</evidence>
<dbReference type="Pfam" id="PF22622">
    <property type="entry name" value="MFE-2_hydrat-2_N"/>
    <property type="match status" value="1"/>
</dbReference>
<dbReference type="AlphaFoldDB" id="A0A292ZH59"/>
<protein>
    <submittedName>
        <fullName evidence="3">Dehydrogenase</fullName>
    </submittedName>
</protein>
<evidence type="ECO:0000313" key="3">
    <source>
        <dbReference type="EMBL" id="GAY22180.1"/>
    </source>
</evidence>
<dbReference type="PANTHER" id="PTHR13078">
    <property type="entry name" value="PEROXISOMAL MULTIFUNCTIONAL ENZYME TYPE 2-RELATED"/>
    <property type="match status" value="1"/>
</dbReference>
<name>A0A292ZH59_SPHSA</name>
<dbReference type="InterPro" id="IPR002539">
    <property type="entry name" value="MaoC-like_dom"/>
</dbReference>
<dbReference type="EMBL" id="BEWI01000032">
    <property type="protein sequence ID" value="GAY22180.1"/>
    <property type="molecule type" value="Genomic_DNA"/>
</dbReference>
<accession>A0A292ZH59</accession>
<dbReference type="GO" id="GO:0006635">
    <property type="term" value="P:fatty acid beta-oxidation"/>
    <property type="evidence" value="ECO:0007669"/>
    <property type="project" value="TreeGrafter"/>
</dbReference>
<dbReference type="GO" id="GO:0004300">
    <property type="term" value="F:enoyl-CoA hydratase activity"/>
    <property type="evidence" value="ECO:0007669"/>
    <property type="project" value="TreeGrafter"/>
</dbReference>
<comment type="caution">
    <text evidence="3">The sequence shown here is derived from an EMBL/GenBank/DDBJ whole genome shotgun (WGS) entry which is preliminary data.</text>
</comment>
<dbReference type="InterPro" id="IPR054357">
    <property type="entry name" value="MFE-2_N"/>
</dbReference>
<sequence length="292" mass="31915">MAIDPEKLLRWHFPEQRHLVEPRDVMLYALAIGMGVPATDPRQLPFVYEDGLKTLPMMANVMGYRGFWLRDPGTGVDWRRVLHVQHRISLNAPLPASGEIVSRQHVSALVDKGAGKGAFIVTRREISDASGMLLAEVEQTNMLRGDGGFGGSVGAVAPLEEVPARVPDMQIDFPILPQAALLYRLCGDYNPLHADPAVAADAGFDRPILHGLCTFAMVGRAILAACADYAPERFKSFEGRFSAPLFPGETLRVEIWRGEGADIFVRARAAERDIVVFDRGRAVIAAGETLSS</sequence>
<dbReference type="Gene3D" id="3.10.129.10">
    <property type="entry name" value="Hotdog Thioesterase"/>
    <property type="match status" value="1"/>
</dbReference>
<feature type="domain" description="MaoC-like" evidence="1">
    <location>
        <begin position="162"/>
        <end position="264"/>
    </location>
</feature>